<dbReference type="EMBL" id="JADIXZ010000004">
    <property type="protein sequence ID" value="MBK6300438.1"/>
    <property type="molecule type" value="Genomic_DNA"/>
</dbReference>
<feature type="transmembrane region" description="Helical" evidence="1">
    <location>
        <begin position="69"/>
        <end position="102"/>
    </location>
</feature>
<keyword evidence="1" id="KW-1133">Transmembrane helix</keyword>
<sequence length="259" mass="26613">MRFRPAAAAALALTTVVGLAAYLWPFFAAPGFSTSYGQDAPWLFAALLGLMAFVVLAEVTANGLDAKTVAVLGVLAAAGGALRVLSAGTAGLEPIFVIFVLGGRVLGRSMGFLMGSLAMLAGAFLTAGVGPWLPFQMLGAGWVALGAAMLPRATGRVELAMLAGYGAFAGLAYGVLLNLWFWPFLAPASAPTGAGFVPGDSAAANFAHYAVFYVATSLGWDVPRAVLTAVLILVAGRSILATLRRAVRRAAFGEVVRFD</sequence>
<dbReference type="Proteomes" id="UP000886632">
    <property type="component" value="Unassembled WGS sequence"/>
</dbReference>
<evidence type="ECO:0000313" key="3">
    <source>
        <dbReference type="EMBL" id="MBL0004842.1"/>
    </source>
</evidence>
<accession>A0A935CD30</accession>
<name>A0A935CD30_9MICO</name>
<protein>
    <submittedName>
        <fullName evidence="2">ECF transporter S component</fullName>
    </submittedName>
</protein>
<proteinExistence type="predicted"/>
<feature type="transmembrane region" description="Helical" evidence="1">
    <location>
        <begin position="109"/>
        <end position="127"/>
    </location>
</feature>
<comment type="caution">
    <text evidence="2">The sequence shown here is derived from an EMBL/GenBank/DDBJ whole genome shotgun (WGS) entry which is preliminary data.</text>
</comment>
<dbReference type="InterPro" id="IPR017196">
    <property type="entry name" value="ECF_substrate-spec_UCP037395"/>
</dbReference>
<feature type="transmembrane region" description="Helical" evidence="1">
    <location>
        <begin position="40"/>
        <end position="57"/>
    </location>
</feature>
<dbReference type="EMBL" id="JADKGK010000022">
    <property type="protein sequence ID" value="MBL0004842.1"/>
    <property type="molecule type" value="Genomic_DNA"/>
</dbReference>
<dbReference type="Proteomes" id="UP000718281">
    <property type="component" value="Unassembled WGS sequence"/>
</dbReference>
<evidence type="ECO:0000313" key="4">
    <source>
        <dbReference type="Proteomes" id="UP000718281"/>
    </source>
</evidence>
<dbReference type="PIRSF" id="PIRSF037395">
    <property type="entry name" value="UCP037395_ABCper"/>
    <property type="match status" value="1"/>
</dbReference>
<feature type="transmembrane region" description="Helical" evidence="1">
    <location>
        <begin position="162"/>
        <end position="182"/>
    </location>
</feature>
<gene>
    <name evidence="2" type="ORF">IPF40_05095</name>
    <name evidence="3" type="ORF">IPP00_12945</name>
</gene>
<evidence type="ECO:0000256" key="1">
    <source>
        <dbReference type="SAM" id="Phobius"/>
    </source>
</evidence>
<dbReference type="AlphaFoldDB" id="A0A935CD30"/>
<feature type="transmembrane region" description="Helical" evidence="1">
    <location>
        <begin position="222"/>
        <end position="240"/>
    </location>
</feature>
<evidence type="ECO:0000313" key="2">
    <source>
        <dbReference type="EMBL" id="MBK6300438.1"/>
    </source>
</evidence>
<keyword evidence="1" id="KW-0472">Membrane</keyword>
<organism evidence="2 4">
    <name type="scientific">Candidatus Phosphoribacter hodrii</name>
    <dbReference type="NCBI Taxonomy" id="2953743"/>
    <lineage>
        <taxon>Bacteria</taxon>
        <taxon>Bacillati</taxon>
        <taxon>Actinomycetota</taxon>
        <taxon>Actinomycetes</taxon>
        <taxon>Micrococcales</taxon>
        <taxon>Dermatophilaceae</taxon>
        <taxon>Candidatus Phosphoribacter</taxon>
    </lineage>
</organism>
<keyword evidence="1" id="KW-0812">Transmembrane</keyword>
<reference evidence="2 4" key="1">
    <citation type="submission" date="2020-10" db="EMBL/GenBank/DDBJ databases">
        <title>Connecting structure to function with the recovery of over 1000 high-quality activated sludge metagenome-assembled genomes encoding full-length rRNA genes using long-read sequencing.</title>
        <authorList>
            <person name="Singleton C.M."/>
            <person name="Petriglieri F."/>
            <person name="Kristensen J.M."/>
            <person name="Kirkegaard R.H."/>
            <person name="Michaelsen T.Y."/>
            <person name="Andersen M.H."/>
            <person name="Karst S.M."/>
            <person name="Dueholm M.S."/>
            <person name="Nielsen P.H."/>
            <person name="Albertsen M."/>
        </authorList>
    </citation>
    <scope>NUCLEOTIDE SEQUENCE [LARGE SCALE GENOMIC DNA]</scope>
    <source>
        <strain evidence="2">AalE_18-Q3-R2-46_BAT3C.188</strain>
        <strain evidence="3">Ribe_18-Q3-R11-54_MAXAC.001</strain>
    </source>
</reference>
<feature type="transmembrane region" description="Helical" evidence="1">
    <location>
        <begin position="6"/>
        <end position="28"/>
    </location>
</feature>